<dbReference type="InterPro" id="IPR036155">
    <property type="entry name" value="Crypto/Photolyase_N_sf"/>
</dbReference>
<dbReference type="Gene3D" id="1.25.40.80">
    <property type="match status" value="1"/>
</dbReference>
<dbReference type="PANTHER" id="PTHR11455">
    <property type="entry name" value="CRYPTOCHROME"/>
    <property type="match status" value="1"/>
</dbReference>
<keyword evidence="5 7" id="KW-0274">FAD</keyword>
<dbReference type="EMBL" id="JBGMEL010000005">
    <property type="protein sequence ID" value="MFA0790272.1"/>
    <property type="molecule type" value="Genomic_DNA"/>
</dbReference>
<sequence length="493" mass="56599">MRSRSTSLGRGLVWFRNDLRIQDNSALYHAGKRCEQLAAVFIACPDSWQSHNEGDALVAFRMACLHELQTQLQTRNIPLYFLQLSTFSQVPQALEQITRRLKIETVFANAEYPLNEQRRDHAVRDRLRENGVAAEYHSDRTLLPPGAVRTGAGEPYKVFTPFKRALIQLCAESEIKPLPVPRKKPLPKEGAHWPKWLALELEENKKLTQKIPEHLPHFAIDTAKSGIVKGWKSGEKAAQKRLKLFSERISGYQAERDFPALDSTSHLSPYLNCGAISIRQCMQMALNLNQGHWQSGNAGISCWISELIWRDFYTHLLVDFPHLSKGQPFKAETDQIPWRYDKDLFCRWSRGETGVPIVDAAMRQLNEIAWMHNRLRMVVASFLSKNLLIDWRWGERYFMQHLIDGDFASNNGGWQWTASTGTDAAPYFRVFNPYSQSQRFDPNGDFIRRYVPELDSLNNKEIHDPPSMANYPSVICDVGAGRKRAIEVFSNLK</sequence>
<evidence type="ECO:0000256" key="7">
    <source>
        <dbReference type="RuleBase" id="RU004182"/>
    </source>
</evidence>
<dbReference type="InterPro" id="IPR006050">
    <property type="entry name" value="DNA_photolyase_N"/>
</dbReference>
<keyword evidence="4 7" id="KW-0285">Flavoprotein</keyword>
<reference evidence="9 10" key="1">
    <citation type="submission" date="2024-08" db="EMBL/GenBank/DDBJ databases">
        <authorList>
            <person name="Ishaq N."/>
        </authorList>
    </citation>
    <scope>NUCLEOTIDE SEQUENCE [LARGE SCALE GENOMIC DNA]</scope>
    <source>
        <strain evidence="9 10">JCM 30400</strain>
    </source>
</reference>
<dbReference type="PROSITE" id="PS00691">
    <property type="entry name" value="DNA_PHOTOLYASES_1_2"/>
    <property type="match status" value="1"/>
</dbReference>
<dbReference type="InterPro" id="IPR018394">
    <property type="entry name" value="DNA_photolyase_1_CS_C"/>
</dbReference>
<gene>
    <name evidence="9" type="ORF">ACCI51_06920</name>
</gene>
<feature type="domain" description="Photolyase/cryptochrome alpha/beta" evidence="8">
    <location>
        <begin position="9"/>
        <end position="142"/>
    </location>
</feature>
<keyword evidence="9" id="KW-0456">Lyase</keyword>
<comment type="caution">
    <text evidence="9">The sequence shown here is derived from an EMBL/GenBank/DDBJ whole genome shotgun (WGS) entry which is preliminary data.</text>
</comment>
<evidence type="ECO:0000313" key="10">
    <source>
        <dbReference type="Proteomes" id="UP001569414"/>
    </source>
</evidence>
<evidence type="ECO:0000256" key="2">
    <source>
        <dbReference type="ARBA" id="ARBA00001974"/>
    </source>
</evidence>
<dbReference type="SUPFAM" id="SSF48173">
    <property type="entry name" value="Cryptochrome/photolyase FAD-binding domain"/>
    <property type="match status" value="1"/>
</dbReference>
<protein>
    <submittedName>
        <fullName evidence="9">Deoxyribodipyrimidine photo-lyase</fullName>
        <ecNumber evidence="9">4.1.99.3</ecNumber>
    </submittedName>
</protein>
<evidence type="ECO:0000313" key="9">
    <source>
        <dbReference type="EMBL" id="MFA0790272.1"/>
    </source>
</evidence>
<comment type="cofactor">
    <cofactor evidence="2">
        <name>FAD</name>
        <dbReference type="ChEBI" id="CHEBI:57692"/>
    </cofactor>
</comment>
<dbReference type="Proteomes" id="UP001569414">
    <property type="component" value="Unassembled WGS sequence"/>
</dbReference>
<dbReference type="PANTHER" id="PTHR11455:SF9">
    <property type="entry name" value="CRYPTOCHROME CIRCADIAN CLOCK 5 ISOFORM X1"/>
    <property type="match status" value="1"/>
</dbReference>
<evidence type="ECO:0000256" key="5">
    <source>
        <dbReference type="ARBA" id="ARBA00022827"/>
    </source>
</evidence>
<dbReference type="Pfam" id="PF03441">
    <property type="entry name" value="FAD_binding_7"/>
    <property type="match status" value="1"/>
</dbReference>
<organism evidence="9 10">
    <name type="scientific">Microbulbifer echini</name>
    <dbReference type="NCBI Taxonomy" id="1529067"/>
    <lineage>
        <taxon>Bacteria</taxon>
        <taxon>Pseudomonadati</taxon>
        <taxon>Pseudomonadota</taxon>
        <taxon>Gammaproteobacteria</taxon>
        <taxon>Cellvibrionales</taxon>
        <taxon>Microbulbiferaceae</taxon>
        <taxon>Microbulbifer</taxon>
    </lineage>
</organism>
<name>A0ABV4NL22_9GAMM</name>
<dbReference type="InterPro" id="IPR014729">
    <property type="entry name" value="Rossmann-like_a/b/a_fold"/>
</dbReference>
<dbReference type="InterPro" id="IPR002081">
    <property type="entry name" value="Cryptochrome/DNA_photolyase_1"/>
</dbReference>
<dbReference type="Gene3D" id="3.40.50.620">
    <property type="entry name" value="HUPs"/>
    <property type="match status" value="1"/>
</dbReference>
<dbReference type="Pfam" id="PF00875">
    <property type="entry name" value="DNA_photolyase"/>
    <property type="match status" value="1"/>
</dbReference>
<keyword evidence="10" id="KW-1185">Reference proteome</keyword>
<accession>A0ABV4NL22</accession>
<evidence type="ECO:0000256" key="3">
    <source>
        <dbReference type="ARBA" id="ARBA00005862"/>
    </source>
</evidence>
<dbReference type="PROSITE" id="PS00394">
    <property type="entry name" value="DNA_PHOTOLYASES_1_1"/>
    <property type="match status" value="1"/>
</dbReference>
<comment type="similarity">
    <text evidence="7">Belongs to the DNA photolyase family.</text>
</comment>
<keyword evidence="6 7" id="KW-0157">Chromophore</keyword>
<evidence type="ECO:0000256" key="1">
    <source>
        <dbReference type="ARBA" id="ARBA00001932"/>
    </source>
</evidence>
<comment type="similarity">
    <text evidence="3">Belongs to the DNA photolyase class-1 family.</text>
</comment>
<dbReference type="EC" id="4.1.99.3" evidence="9"/>
<dbReference type="PRINTS" id="PR00147">
    <property type="entry name" value="DNAPHOTLYASE"/>
</dbReference>
<dbReference type="RefSeq" id="WP_371843077.1">
    <property type="nucleotide sequence ID" value="NZ_JBGMEL010000005.1"/>
</dbReference>
<evidence type="ECO:0000259" key="8">
    <source>
        <dbReference type="PROSITE" id="PS51645"/>
    </source>
</evidence>
<proteinExistence type="inferred from homology"/>
<dbReference type="Gene3D" id="1.10.579.10">
    <property type="entry name" value="DNA Cyclobutane Dipyrimidine Photolyase, subunit A, domain 3"/>
    <property type="match status" value="1"/>
</dbReference>
<comment type="cofactor">
    <cofactor evidence="1">
        <name>(6R)-5,10-methylene-5,6,7,8-tetrahydrofolate</name>
        <dbReference type="ChEBI" id="CHEBI:15636"/>
    </cofactor>
</comment>
<dbReference type="PROSITE" id="PS51645">
    <property type="entry name" value="PHR_CRY_ALPHA_BETA"/>
    <property type="match status" value="1"/>
</dbReference>
<dbReference type="GO" id="GO:0003904">
    <property type="term" value="F:deoxyribodipyrimidine photo-lyase activity"/>
    <property type="evidence" value="ECO:0007669"/>
    <property type="project" value="UniProtKB-EC"/>
</dbReference>
<dbReference type="SUPFAM" id="SSF52425">
    <property type="entry name" value="Cryptochrome/photolyase, N-terminal domain"/>
    <property type="match status" value="1"/>
</dbReference>
<evidence type="ECO:0000256" key="4">
    <source>
        <dbReference type="ARBA" id="ARBA00022630"/>
    </source>
</evidence>
<dbReference type="InterPro" id="IPR036134">
    <property type="entry name" value="Crypto/Photolyase_FAD-like_sf"/>
</dbReference>
<evidence type="ECO:0000256" key="6">
    <source>
        <dbReference type="ARBA" id="ARBA00022991"/>
    </source>
</evidence>
<dbReference type="InterPro" id="IPR005101">
    <property type="entry name" value="Cryptochr/Photolyase_FAD-bd"/>
</dbReference>